<reference evidence="4 5" key="1">
    <citation type="submission" date="2015-12" db="EMBL/GenBank/DDBJ databases">
        <title>Draft genome sequence of Acidibacillus ferrooxidans ITV001, isolated from a chalcopyrite acid mine drainage site in Brazil.</title>
        <authorList>
            <person name="Dall'Agnol H."/>
            <person name="Nancucheo I."/>
            <person name="Johnson B."/>
            <person name="Oliveira R."/>
            <person name="Leite L."/>
            <person name="Pylro V."/>
            <person name="Nunes G.L."/>
            <person name="Tzotzos G."/>
            <person name="Fernandes G.R."/>
            <person name="Dutra J."/>
            <person name="Orellana S.C."/>
            <person name="Oliveira G."/>
        </authorList>
    </citation>
    <scope>NUCLEOTIDE SEQUENCE [LARGE SCALE GENOMIC DNA]</scope>
    <source>
        <strain evidence="5">ITV01</strain>
    </source>
</reference>
<dbReference type="SUPFAM" id="SSF48498">
    <property type="entry name" value="Tetracyclin repressor-like, C-terminal domain"/>
    <property type="match status" value="1"/>
</dbReference>
<evidence type="ECO:0000313" key="4">
    <source>
        <dbReference type="EMBL" id="KUO96955.1"/>
    </source>
</evidence>
<dbReference type="RefSeq" id="WP_067712055.1">
    <property type="nucleotide sequence ID" value="NZ_LPVJ01000008.1"/>
</dbReference>
<dbReference type="AlphaFoldDB" id="A0A101XT11"/>
<evidence type="ECO:0000256" key="1">
    <source>
        <dbReference type="ARBA" id="ARBA00023015"/>
    </source>
</evidence>
<keyword evidence="2" id="KW-0804">Transcription</keyword>
<dbReference type="Pfam" id="PF13305">
    <property type="entry name" value="TetR_C_33"/>
    <property type="match status" value="1"/>
</dbReference>
<dbReference type="SUPFAM" id="SSF46689">
    <property type="entry name" value="Homeodomain-like"/>
    <property type="match status" value="1"/>
</dbReference>
<dbReference type="EMBL" id="LPVJ01000008">
    <property type="protein sequence ID" value="KUO96955.1"/>
    <property type="molecule type" value="Genomic_DNA"/>
</dbReference>
<keyword evidence="5" id="KW-1185">Reference proteome</keyword>
<name>A0A101XT11_9BACL</name>
<evidence type="ECO:0000259" key="3">
    <source>
        <dbReference type="Pfam" id="PF13305"/>
    </source>
</evidence>
<dbReference type="InterPro" id="IPR009057">
    <property type="entry name" value="Homeodomain-like_sf"/>
</dbReference>
<keyword evidence="1" id="KW-0805">Transcription regulation</keyword>
<dbReference type="Gene3D" id="1.10.357.10">
    <property type="entry name" value="Tetracycline Repressor, domain 2"/>
    <property type="match status" value="1"/>
</dbReference>
<evidence type="ECO:0000256" key="2">
    <source>
        <dbReference type="ARBA" id="ARBA00023163"/>
    </source>
</evidence>
<feature type="domain" description="HTH-type transcriptional regulator MT1864/Rv1816-like C-terminal" evidence="3">
    <location>
        <begin position="84"/>
        <end position="180"/>
    </location>
</feature>
<dbReference type="Proteomes" id="UP000053557">
    <property type="component" value="Unassembled WGS sequence"/>
</dbReference>
<sequence length="190" mass="20944">MAQGVSVNLQTILQAATEIVDSQGLNSLSLTSVAQMLSIRPPSLYNHIHGLSGLRTEIAIHGCDLLNSVIMRAALGKSGDRAVYAMAEAFLNFARIHPGLYDAVQEIHEYQDPRLQQAAERIVDTVVQVMRHYGLDEENSIHAVRGFRSLVHGFASLERSGGFKMPVDVDRSFHFLLDAFLTGLHTIYSV</sequence>
<comment type="caution">
    <text evidence="4">The sequence shown here is derived from an EMBL/GenBank/DDBJ whole genome shotgun (WGS) entry which is preliminary data.</text>
</comment>
<dbReference type="Gene3D" id="1.10.10.60">
    <property type="entry name" value="Homeodomain-like"/>
    <property type="match status" value="1"/>
</dbReference>
<evidence type="ECO:0000313" key="5">
    <source>
        <dbReference type="Proteomes" id="UP000053557"/>
    </source>
</evidence>
<protein>
    <submittedName>
        <fullName evidence="4">TetR family transcriptional regulator</fullName>
    </submittedName>
</protein>
<accession>A0A101XT11</accession>
<proteinExistence type="predicted"/>
<dbReference type="InterPro" id="IPR025996">
    <property type="entry name" value="MT1864/Rv1816-like_C"/>
</dbReference>
<dbReference type="InterPro" id="IPR036271">
    <property type="entry name" value="Tet_transcr_reg_TetR-rel_C_sf"/>
</dbReference>
<organism evidence="4 5">
    <name type="scientific">Ferroacidibacillus organovorans</name>
    <dbReference type="NCBI Taxonomy" id="1765683"/>
    <lineage>
        <taxon>Bacteria</taxon>
        <taxon>Bacillati</taxon>
        <taxon>Bacillota</taxon>
        <taxon>Bacilli</taxon>
        <taxon>Bacillales</taxon>
        <taxon>Alicyclobacillaceae</taxon>
        <taxon>Ferroacidibacillus</taxon>
    </lineage>
</organism>
<gene>
    <name evidence="4" type="ORF">ATW55_12910</name>
</gene>